<protein>
    <submittedName>
        <fullName evidence="1">Uncharacterized protein</fullName>
    </submittedName>
</protein>
<evidence type="ECO:0000313" key="2">
    <source>
        <dbReference type="Proteomes" id="UP000236286"/>
    </source>
</evidence>
<sequence length="170" mass="18966">MLVARAQLNFIAELVARFERDESVMRAVADYQSQYIAIIALLRSVGHVFEKVDCSDAGRRDWSKARWRIWKQEPIFGDFIEPTRNALLKEFQGGLQLHSDAFGSIAVVADPSMPGGASRVAAFDAPEFRDLAGRPVLPQIHAALAFWDRCLREAEAEAQFGEASGPSHHR</sequence>
<accession>A0A2J7TCZ1</accession>
<proteinExistence type="predicted"/>
<dbReference type="Proteomes" id="UP000236286">
    <property type="component" value="Unassembled WGS sequence"/>
</dbReference>
<name>A0A2J7TCZ1_METSI</name>
<evidence type="ECO:0000313" key="1">
    <source>
        <dbReference type="EMBL" id="PNG24644.1"/>
    </source>
</evidence>
<organism evidence="1 2">
    <name type="scientific">Methylocella silvestris</name>
    <dbReference type="NCBI Taxonomy" id="199596"/>
    <lineage>
        <taxon>Bacteria</taxon>
        <taxon>Pseudomonadati</taxon>
        <taxon>Pseudomonadota</taxon>
        <taxon>Alphaproteobacteria</taxon>
        <taxon>Hyphomicrobiales</taxon>
        <taxon>Beijerinckiaceae</taxon>
        <taxon>Methylocella</taxon>
    </lineage>
</organism>
<reference evidence="1 2" key="1">
    <citation type="submission" date="2017-10" db="EMBL/GenBank/DDBJ databases">
        <title>Genome announcement of Methylocella silvestris TVC from permafrost.</title>
        <authorList>
            <person name="Wang J."/>
            <person name="Geng K."/>
            <person name="Ul-Haque F."/>
            <person name="Crombie A.T."/>
            <person name="Street L.E."/>
            <person name="Wookey P.A."/>
            <person name="Murrell J.C."/>
            <person name="Pratscher J."/>
        </authorList>
    </citation>
    <scope>NUCLEOTIDE SEQUENCE [LARGE SCALE GENOMIC DNA]</scope>
    <source>
        <strain evidence="1 2">TVC</strain>
    </source>
</reference>
<dbReference type="OrthoDB" id="7575000at2"/>
<dbReference type="RefSeq" id="WP_102845036.1">
    <property type="nucleotide sequence ID" value="NZ_PDZR01000027.1"/>
</dbReference>
<dbReference type="EMBL" id="PDZR01000027">
    <property type="protein sequence ID" value="PNG24644.1"/>
    <property type="molecule type" value="Genomic_DNA"/>
</dbReference>
<comment type="caution">
    <text evidence="1">The sequence shown here is derived from an EMBL/GenBank/DDBJ whole genome shotgun (WGS) entry which is preliminary data.</text>
</comment>
<dbReference type="AlphaFoldDB" id="A0A2J7TCZ1"/>
<gene>
    <name evidence="1" type="ORF">CR492_17575</name>
</gene>